<accession>A0A2K1K8Q1</accession>
<name>A0A2K1K8Q1_PHYPA</name>
<protein>
    <submittedName>
        <fullName evidence="1 2">Uncharacterized protein</fullName>
    </submittedName>
</protein>
<dbReference type="Gramene" id="Pp3c8_25310V3.1">
    <property type="protein sequence ID" value="Pp3c8_25310V3.1"/>
    <property type="gene ID" value="Pp3c8_25310"/>
</dbReference>
<dbReference type="Proteomes" id="UP000006727">
    <property type="component" value="Chromosome 8"/>
</dbReference>
<dbReference type="PROSITE" id="PS51257">
    <property type="entry name" value="PROKAR_LIPOPROTEIN"/>
    <property type="match status" value="1"/>
</dbReference>
<reference evidence="2" key="3">
    <citation type="submission" date="2020-12" db="UniProtKB">
        <authorList>
            <consortium name="EnsemblPlants"/>
        </authorList>
    </citation>
    <scope>IDENTIFICATION</scope>
</reference>
<proteinExistence type="predicted"/>
<reference evidence="1 3" key="1">
    <citation type="journal article" date="2008" name="Science">
        <title>The Physcomitrella genome reveals evolutionary insights into the conquest of land by plants.</title>
        <authorList>
            <person name="Rensing S."/>
            <person name="Lang D."/>
            <person name="Zimmer A."/>
            <person name="Terry A."/>
            <person name="Salamov A."/>
            <person name="Shapiro H."/>
            <person name="Nishiyama T."/>
            <person name="Perroud P.-F."/>
            <person name="Lindquist E."/>
            <person name="Kamisugi Y."/>
            <person name="Tanahashi T."/>
            <person name="Sakakibara K."/>
            <person name="Fujita T."/>
            <person name="Oishi K."/>
            <person name="Shin-I T."/>
            <person name="Kuroki Y."/>
            <person name="Toyoda A."/>
            <person name="Suzuki Y."/>
            <person name="Hashimoto A."/>
            <person name="Yamaguchi K."/>
            <person name="Sugano A."/>
            <person name="Kohara Y."/>
            <person name="Fujiyama A."/>
            <person name="Anterola A."/>
            <person name="Aoki S."/>
            <person name="Ashton N."/>
            <person name="Barbazuk W.B."/>
            <person name="Barker E."/>
            <person name="Bennetzen J."/>
            <person name="Bezanilla M."/>
            <person name="Blankenship R."/>
            <person name="Cho S.H."/>
            <person name="Dutcher S."/>
            <person name="Estelle M."/>
            <person name="Fawcett J.A."/>
            <person name="Gundlach H."/>
            <person name="Hanada K."/>
            <person name="Heyl A."/>
            <person name="Hicks K.A."/>
            <person name="Hugh J."/>
            <person name="Lohr M."/>
            <person name="Mayer K."/>
            <person name="Melkozernov A."/>
            <person name="Murata T."/>
            <person name="Nelson D."/>
            <person name="Pils B."/>
            <person name="Prigge M."/>
            <person name="Reiss B."/>
            <person name="Renner T."/>
            <person name="Rombauts S."/>
            <person name="Rushton P."/>
            <person name="Sanderfoot A."/>
            <person name="Schween G."/>
            <person name="Shiu S.-H."/>
            <person name="Stueber K."/>
            <person name="Theodoulou F.L."/>
            <person name="Tu H."/>
            <person name="Van de Peer Y."/>
            <person name="Verrier P.J."/>
            <person name="Waters E."/>
            <person name="Wood A."/>
            <person name="Yang L."/>
            <person name="Cove D."/>
            <person name="Cuming A."/>
            <person name="Hasebe M."/>
            <person name="Lucas S."/>
            <person name="Mishler D.B."/>
            <person name="Reski R."/>
            <person name="Grigoriev I."/>
            <person name="Quatrano R.S."/>
            <person name="Boore J.L."/>
        </authorList>
    </citation>
    <scope>NUCLEOTIDE SEQUENCE [LARGE SCALE GENOMIC DNA]</scope>
    <source>
        <strain evidence="2 3">cv. Gransden 2004</strain>
    </source>
</reference>
<evidence type="ECO:0000313" key="1">
    <source>
        <dbReference type="EMBL" id="PNR50152.1"/>
    </source>
</evidence>
<reference evidence="1 3" key="2">
    <citation type="journal article" date="2018" name="Plant J.">
        <title>The Physcomitrella patens chromosome-scale assembly reveals moss genome structure and evolution.</title>
        <authorList>
            <person name="Lang D."/>
            <person name="Ullrich K.K."/>
            <person name="Murat F."/>
            <person name="Fuchs J."/>
            <person name="Jenkins J."/>
            <person name="Haas F.B."/>
            <person name="Piednoel M."/>
            <person name="Gundlach H."/>
            <person name="Van Bel M."/>
            <person name="Meyberg R."/>
            <person name="Vives C."/>
            <person name="Morata J."/>
            <person name="Symeonidi A."/>
            <person name="Hiss M."/>
            <person name="Muchero W."/>
            <person name="Kamisugi Y."/>
            <person name="Saleh O."/>
            <person name="Blanc G."/>
            <person name="Decker E.L."/>
            <person name="van Gessel N."/>
            <person name="Grimwood J."/>
            <person name="Hayes R.D."/>
            <person name="Graham S.W."/>
            <person name="Gunter L.E."/>
            <person name="McDaniel S.F."/>
            <person name="Hoernstein S.N.W."/>
            <person name="Larsson A."/>
            <person name="Li F.W."/>
            <person name="Perroud P.F."/>
            <person name="Phillips J."/>
            <person name="Ranjan P."/>
            <person name="Rokshar D.S."/>
            <person name="Rothfels C.J."/>
            <person name="Schneider L."/>
            <person name="Shu S."/>
            <person name="Stevenson D.W."/>
            <person name="Thummler F."/>
            <person name="Tillich M."/>
            <person name="Villarreal Aguilar J.C."/>
            <person name="Widiez T."/>
            <person name="Wong G.K."/>
            <person name="Wymore A."/>
            <person name="Zhang Y."/>
            <person name="Zimmer A.D."/>
            <person name="Quatrano R.S."/>
            <person name="Mayer K.F.X."/>
            <person name="Goodstein D."/>
            <person name="Casacuberta J.M."/>
            <person name="Vandepoele K."/>
            <person name="Reski R."/>
            <person name="Cuming A.C."/>
            <person name="Tuskan G.A."/>
            <person name="Maumus F."/>
            <person name="Salse J."/>
            <person name="Schmutz J."/>
            <person name="Rensing S.A."/>
        </authorList>
    </citation>
    <scope>NUCLEOTIDE SEQUENCE [LARGE SCALE GENOMIC DNA]</scope>
    <source>
        <strain evidence="2 3">cv. Gransden 2004</strain>
    </source>
</reference>
<sequence>MHSAKSLKTKLTTIDQLCCYMHNLAIGCGSISYTFSTYLEFQYIHVLLNL</sequence>
<evidence type="ECO:0000313" key="3">
    <source>
        <dbReference type="Proteomes" id="UP000006727"/>
    </source>
</evidence>
<dbReference type="AlphaFoldDB" id="A0A2K1K8Q1"/>
<evidence type="ECO:0000313" key="2">
    <source>
        <dbReference type="EnsemblPlants" id="Pp3c8_25310V3.1"/>
    </source>
</evidence>
<dbReference type="EMBL" id="ABEU02000008">
    <property type="protein sequence ID" value="PNR50152.1"/>
    <property type="molecule type" value="Genomic_DNA"/>
</dbReference>
<dbReference type="InParanoid" id="A0A2K1K8Q1"/>
<dbReference type="EnsemblPlants" id="Pp3c8_25310V3.1">
    <property type="protein sequence ID" value="Pp3c8_25310V3.1"/>
    <property type="gene ID" value="Pp3c8_25310"/>
</dbReference>
<organism evidence="1">
    <name type="scientific">Physcomitrium patens</name>
    <name type="common">Spreading-leaved earth moss</name>
    <name type="synonym">Physcomitrella patens</name>
    <dbReference type="NCBI Taxonomy" id="3218"/>
    <lineage>
        <taxon>Eukaryota</taxon>
        <taxon>Viridiplantae</taxon>
        <taxon>Streptophyta</taxon>
        <taxon>Embryophyta</taxon>
        <taxon>Bryophyta</taxon>
        <taxon>Bryophytina</taxon>
        <taxon>Bryopsida</taxon>
        <taxon>Funariidae</taxon>
        <taxon>Funariales</taxon>
        <taxon>Funariaceae</taxon>
        <taxon>Physcomitrium</taxon>
    </lineage>
</organism>
<gene>
    <name evidence="1" type="ORF">PHYPA_012049</name>
</gene>
<keyword evidence="3" id="KW-1185">Reference proteome</keyword>